<dbReference type="Proteomes" id="UP000002710">
    <property type="component" value="Chromosome"/>
</dbReference>
<dbReference type="STRING" id="207559.Dde_3085"/>
<gene>
    <name evidence="1" type="ordered locus">Dde_3085</name>
</gene>
<reference evidence="1 2" key="1">
    <citation type="journal article" date="2011" name="J. Bacteriol.">
        <title>Complete genome sequence and updated annotation of Desulfovibrio alaskensis G20.</title>
        <authorList>
            <person name="Hauser L.J."/>
            <person name="Land M.L."/>
            <person name="Brown S.D."/>
            <person name="Larimer F."/>
            <person name="Keller K.L."/>
            <person name="Rapp-Giles B.J."/>
            <person name="Price M.N."/>
            <person name="Lin M."/>
            <person name="Bruce D.C."/>
            <person name="Detter J.C."/>
            <person name="Tapia R."/>
            <person name="Han C.S."/>
            <person name="Goodwin L.A."/>
            <person name="Cheng J.F."/>
            <person name="Pitluck S."/>
            <person name="Copeland A."/>
            <person name="Lucas S."/>
            <person name="Nolan M."/>
            <person name="Lapidus A.L."/>
            <person name="Palumbo A.V."/>
            <person name="Wall J.D."/>
        </authorList>
    </citation>
    <scope>NUCLEOTIDE SEQUENCE [LARGE SCALE GENOMIC DNA]</scope>
    <source>
        <strain evidence="2">ATCC BAA 1058 / DSM 17464 / G20</strain>
    </source>
</reference>
<organism evidence="1 2">
    <name type="scientific">Oleidesulfovibrio alaskensis (strain ATCC BAA-1058 / DSM 17464 / G20)</name>
    <name type="common">Desulfovibrio alaskensis</name>
    <dbReference type="NCBI Taxonomy" id="207559"/>
    <lineage>
        <taxon>Bacteria</taxon>
        <taxon>Pseudomonadati</taxon>
        <taxon>Thermodesulfobacteriota</taxon>
        <taxon>Desulfovibrionia</taxon>
        <taxon>Desulfovibrionales</taxon>
        <taxon>Desulfovibrionaceae</taxon>
        <taxon>Oleidesulfovibrio</taxon>
    </lineage>
</organism>
<accession>Q30WR7</accession>
<dbReference type="EMBL" id="CP000112">
    <property type="protein sequence ID" value="ABB39879.1"/>
    <property type="molecule type" value="Genomic_DNA"/>
</dbReference>
<dbReference type="KEGG" id="dde:Dde_3085"/>
<dbReference type="HOGENOM" id="CLU_1776621_0_0_7"/>
<dbReference type="eggNOG" id="COG5012">
    <property type="taxonomic scope" value="Bacteria"/>
</dbReference>
<sequence length="164" mass="18316">MMKTMLLESAAQLPLPHPALSSLLAQKSAVMAEALTRRMEMHPDLETLIGPGNRGLMATNHINHFEYISTLVSLYDPASFVETVLWALRTYMSRGFAAGYWHAMLPEAQNTAKEHLQQDEYSRISPLYTWLCSHIADFVVISGSTASFYESLSSIQREKHGGAN</sequence>
<keyword evidence="2" id="KW-1185">Reference proteome</keyword>
<evidence type="ECO:0000313" key="2">
    <source>
        <dbReference type="Proteomes" id="UP000002710"/>
    </source>
</evidence>
<proteinExistence type="predicted"/>
<dbReference type="AlphaFoldDB" id="Q30WR7"/>
<protein>
    <submittedName>
        <fullName evidence="1">Uncharacterized protein</fullName>
    </submittedName>
</protein>
<name>Q30WR7_OLEA2</name>
<dbReference type="RefSeq" id="WP_011368840.1">
    <property type="nucleotide sequence ID" value="NC_007519.1"/>
</dbReference>
<evidence type="ECO:0000313" key="1">
    <source>
        <dbReference type="EMBL" id="ABB39879.1"/>
    </source>
</evidence>